<dbReference type="OrthoDB" id="8186940at2759"/>
<reference evidence="2" key="1">
    <citation type="submission" date="2021-01" db="UniProtKB">
        <authorList>
            <consortium name="EnsemblMetazoa"/>
        </authorList>
    </citation>
    <scope>IDENTIFICATION</scope>
</reference>
<dbReference type="SMART" id="SM00718">
    <property type="entry name" value="DM4_12"/>
    <property type="match status" value="1"/>
</dbReference>
<dbReference type="AlphaFoldDB" id="A0A7M7T632"/>
<keyword evidence="1" id="KW-0732">Signal</keyword>
<dbReference type="GeneID" id="100679123"/>
<dbReference type="PANTHER" id="PTHR21398">
    <property type="entry name" value="AGAP007094-PA"/>
    <property type="match status" value="1"/>
</dbReference>
<feature type="signal peptide" evidence="1">
    <location>
        <begin position="1"/>
        <end position="22"/>
    </location>
</feature>
<evidence type="ECO:0000313" key="3">
    <source>
        <dbReference type="Proteomes" id="UP000002358"/>
    </source>
</evidence>
<dbReference type="Proteomes" id="UP000002358">
    <property type="component" value="Chromosome 1"/>
</dbReference>
<evidence type="ECO:0000256" key="1">
    <source>
        <dbReference type="SAM" id="SignalP"/>
    </source>
</evidence>
<protein>
    <submittedName>
        <fullName evidence="2">Uncharacterized protein</fullName>
    </submittedName>
</protein>
<feature type="chain" id="PRO_5029713053" evidence="1">
    <location>
        <begin position="23"/>
        <end position="204"/>
    </location>
</feature>
<keyword evidence="3" id="KW-1185">Reference proteome</keyword>
<evidence type="ECO:0000313" key="2">
    <source>
        <dbReference type="EnsemblMetazoa" id="XP_031776742"/>
    </source>
</evidence>
<proteinExistence type="predicted"/>
<dbReference type="InterPro" id="IPR006631">
    <property type="entry name" value="DM4_12"/>
</dbReference>
<organism evidence="2 3">
    <name type="scientific">Nasonia vitripennis</name>
    <name type="common">Parasitic wasp</name>
    <dbReference type="NCBI Taxonomy" id="7425"/>
    <lineage>
        <taxon>Eukaryota</taxon>
        <taxon>Metazoa</taxon>
        <taxon>Ecdysozoa</taxon>
        <taxon>Arthropoda</taxon>
        <taxon>Hexapoda</taxon>
        <taxon>Insecta</taxon>
        <taxon>Pterygota</taxon>
        <taxon>Neoptera</taxon>
        <taxon>Endopterygota</taxon>
        <taxon>Hymenoptera</taxon>
        <taxon>Apocrita</taxon>
        <taxon>Proctotrupomorpha</taxon>
        <taxon>Chalcidoidea</taxon>
        <taxon>Pteromalidae</taxon>
        <taxon>Pteromalinae</taxon>
        <taxon>Nasonia</taxon>
    </lineage>
</organism>
<dbReference type="RefSeq" id="XP_031776742.1">
    <property type="nucleotide sequence ID" value="XM_031920882.1"/>
</dbReference>
<accession>A0A7M7T632</accession>
<dbReference type="OMA" id="DREYHTS"/>
<dbReference type="Pfam" id="PF07841">
    <property type="entry name" value="DM4_12"/>
    <property type="match status" value="1"/>
</dbReference>
<dbReference type="PANTHER" id="PTHR21398:SF21">
    <property type="entry name" value="AGAP004005-PA"/>
    <property type="match status" value="1"/>
</dbReference>
<dbReference type="KEGG" id="nvi:100679123"/>
<dbReference type="EnsemblMetazoa" id="XM_031920882">
    <property type="protein sequence ID" value="XP_031776742"/>
    <property type="gene ID" value="LOC100679123"/>
</dbReference>
<dbReference type="InParanoid" id="A0A7M7T632"/>
<sequence>MRLARAFDAASMLLLTFLLVTSSVNDAAKRERRYLVFPPPDGTATKVQLVFGLGIPMEVEVSTIVGYVMKCNYNLPYNASYLSEPYVRYQRSTAAADAIDDDEAHSETGRALGRYEIYKMLQSAKPCLLRAICELAATPLNASRGLTAELMHIFLTPSTTTEAYADPADQEYLAAERIGRLGDSCTRAFPECPVNLLDYVSRLE</sequence>
<name>A0A7M7T632_NASVI</name>